<feature type="transmembrane region" description="Helical" evidence="1">
    <location>
        <begin position="78"/>
        <end position="98"/>
    </location>
</feature>
<dbReference type="Proteomes" id="UP000235023">
    <property type="component" value="Unassembled WGS sequence"/>
</dbReference>
<keyword evidence="3" id="KW-1185">Reference proteome</keyword>
<evidence type="ECO:0000313" key="3">
    <source>
        <dbReference type="Proteomes" id="UP000235023"/>
    </source>
</evidence>
<feature type="transmembrane region" description="Helical" evidence="1">
    <location>
        <begin position="290"/>
        <end position="311"/>
    </location>
</feature>
<protein>
    <recommendedName>
        <fullName evidence="4">AtmA protein</fullName>
    </recommendedName>
</protein>
<feature type="transmembrane region" description="Helical" evidence="1">
    <location>
        <begin position="118"/>
        <end position="139"/>
    </location>
</feature>
<dbReference type="AlphaFoldDB" id="A0A2J5HGR7"/>
<feature type="transmembrane region" description="Helical" evidence="1">
    <location>
        <begin position="6"/>
        <end position="28"/>
    </location>
</feature>
<reference evidence="3" key="1">
    <citation type="submission" date="2017-12" db="EMBL/GenBank/DDBJ databases">
        <authorList>
            <consortium name="DOE Joint Genome Institute"/>
            <person name="Mondo S.J."/>
            <person name="Kjaerbolling I."/>
            <person name="Vesth T.C."/>
            <person name="Frisvad J.C."/>
            <person name="Nybo J.L."/>
            <person name="Theobald S."/>
            <person name="Kuo A."/>
            <person name="Bowyer P."/>
            <person name="Matsuda Y."/>
            <person name="Lyhne E.K."/>
            <person name="Kogle M.E."/>
            <person name="Clum A."/>
            <person name="Lipzen A."/>
            <person name="Salamov A."/>
            <person name="Ngan C.Y."/>
            <person name="Daum C."/>
            <person name="Chiniquy J."/>
            <person name="Barry K."/>
            <person name="LaButti K."/>
            <person name="Haridas S."/>
            <person name="Simmons B.A."/>
            <person name="Magnuson J.K."/>
            <person name="Mortensen U.H."/>
            <person name="Larsen T.O."/>
            <person name="Grigoriev I.V."/>
            <person name="Baker S.E."/>
            <person name="Andersen M.R."/>
            <person name="Nordberg H.P."/>
            <person name="Cantor M.N."/>
            <person name="Hua S.X."/>
        </authorList>
    </citation>
    <scope>NUCLEOTIDE SEQUENCE [LARGE SCALE GENOMIC DNA]</scope>
    <source>
        <strain evidence="3">IBT 19404</strain>
    </source>
</reference>
<dbReference type="EMBL" id="KZ559627">
    <property type="protein sequence ID" value="PLN76122.1"/>
    <property type="molecule type" value="Genomic_DNA"/>
</dbReference>
<feature type="transmembrane region" description="Helical" evidence="1">
    <location>
        <begin position="193"/>
        <end position="213"/>
    </location>
</feature>
<feature type="transmembrane region" description="Helical" evidence="1">
    <location>
        <begin position="323"/>
        <end position="348"/>
    </location>
</feature>
<evidence type="ECO:0008006" key="4">
    <source>
        <dbReference type="Google" id="ProtNLM"/>
    </source>
</evidence>
<proteinExistence type="predicted"/>
<feature type="transmembrane region" description="Helical" evidence="1">
    <location>
        <begin position="151"/>
        <end position="173"/>
    </location>
</feature>
<organism evidence="2 3">
    <name type="scientific">Aspergillus taichungensis</name>
    <dbReference type="NCBI Taxonomy" id="482145"/>
    <lineage>
        <taxon>Eukaryota</taxon>
        <taxon>Fungi</taxon>
        <taxon>Dikarya</taxon>
        <taxon>Ascomycota</taxon>
        <taxon>Pezizomycotina</taxon>
        <taxon>Eurotiomycetes</taxon>
        <taxon>Eurotiomycetidae</taxon>
        <taxon>Eurotiales</taxon>
        <taxon>Aspergillaceae</taxon>
        <taxon>Aspergillus</taxon>
        <taxon>Aspergillus subgen. Circumdati</taxon>
    </lineage>
</organism>
<keyword evidence="1" id="KW-1133">Transmembrane helix</keyword>
<keyword evidence="1" id="KW-0812">Transmembrane</keyword>
<keyword evidence="1" id="KW-0472">Membrane</keyword>
<evidence type="ECO:0000313" key="2">
    <source>
        <dbReference type="EMBL" id="PLN76122.1"/>
    </source>
</evidence>
<name>A0A2J5HGR7_9EURO</name>
<dbReference type="OrthoDB" id="1669814at2759"/>
<accession>A0A2J5HGR7</accession>
<gene>
    <name evidence="2" type="ORF">BDW42DRAFT_179408</name>
</gene>
<feature type="transmembrane region" description="Helical" evidence="1">
    <location>
        <begin position="225"/>
        <end position="251"/>
    </location>
</feature>
<evidence type="ECO:0000256" key="1">
    <source>
        <dbReference type="SAM" id="Phobius"/>
    </source>
</evidence>
<sequence>MIAEITLWVLAAWALKSIILFASQNGLLKFLEQTQRNNSFPNGVPIRLYLTGIGWLDKRLKNVLGFIWPFAAGHRPDLSLVGLALVGAFGSTWFLIVMESLRVGNQGTWASHIMIPGVFIFDHSQGLMMPLYFLFHLYVVPERGSLTIDSIDARAIVASFVVGYLLPIGAHALPAPSMIAVARKQTLVGWYQLWHIYIFVCHLAFAQVFQHFFDPVSTTIWYHRLMYLFAFSLAALPHICVLFLSTLSAIYPRLFAKDVATRIHPRSVFNLESPWSGKKAPSLDEGLKWLLQWDVLISSLAVLTWSLALLVRCHTNLGQSIHWGSLVAKIIVASLISSPAGAAVLLMWERDEMVLGMSRIES</sequence>